<evidence type="ECO:0000313" key="3">
    <source>
        <dbReference type="Proteomes" id="UP000645555"/>
    </source>
</evidence>
<dbReference type="AlphaFoldDB" id="A0A918KJX6"/>
<gene>
    <name evidence="2" type="ORF">GCM10010515_36850</name>
</gene>
<evidence type="ECO:0000256" key="1">
    <source>
        <dbReference type="SAM" id="MobiDB-lite"/>
    </source>
</evidence>
<reference evidence="2" key="1">
    <citation type="journal article" date="2014" name="Int. J. Syst. Evol. Microbiol.">
        <title>Complete genome sequence of Corynebacterium casei LMG S-19264T (=DSM 44701T), isolated from a smear-ripened cheese.</title>
        <authorList>
            <consortium name="US DOE Joint Genome Institute (JGI-PGF)"/>
            <person name="Walter F."/>
            <person name="Albersmeier A."/>
            <person name="Kalinowski J."/>
            <person name="Ruckert C."/>
        </authorList>
    </citation>
    <scope>NUCLEOTIDE SEQUENCE</scope>
    <source>
        <strain evidence="2">JCM 4956</strain>
    </source>
</reference>
<accession>A0A918KJX6</accession>
<feature type="compositionally biased region" description="Low complexity" evidence="1">
    <location>
        <begin position="40"/>
        <end position="53"/>
    </location>
</feature>
<keyword evidence="3" id="KW-1185">Reference proteome</keyword>
<feature type="region of interest" description="Disordered" evidence="1">
    <location>
        <begin position="31"/>
        <end position="72"/>
    </location>
</feature>
<protein>
    <submittedName>
        <fullName evidence="2">Uncharacterized protein</fullName>
    </submittedName>
</protein>
<reference evidence="2" key="2">
    <citation type="submission" date="2020-09" db="EMBL/GenBank/DDBJ databases">
        <authorList>
            <person name="Sun Q."/>
            <person name="Ohkuma M."/>
        </authorList>
    </citation>
    <scope>NUCLEOTIDE SEQUENCE</scope>
    <source>
        <strain evidence="2">JCM 4956</strain>
    </source>
</reference>
<sequence>MLAWVTLEDCWESVPFASIVPLWRAIPTAPADRAARDRYPASVPSRSTASSSTDARLQNANRTKGAPASRWS</sequence>
<proteinExistence type="predicted"/>
<comment type="caution">
    <text evidence="2">The sequence shown here is derived from an EMBL/GenBank/DDBJ whole genome shotgun (WGS) entry which is preliminary data.</text>
</comment>
<dbReference type="Proteomes" id="UP000645555">
    <property type="component" value="Unassembled WGS sequence"/>
</dbReference>
<dbReference type="EMBL" id="BMWD01000011">
    <property type="protein sequence ID" value="GGX65790.1"/>
    <property type="molecule type" value="Genomic_DNA"/>
</dbReference>
<evidence type="ECO:0000313" key="2">
    <source>
        <dbReference type="EMBL" id="GGX65790.1"/>
    </source>
</evidence>
<organism evidence="2 3">
    <name type="scientific">Streptomyces fructofermentans</name>
    <dbReference type="NCBI Taxonomy" id="152141"/>
    <lineage>
        <taxon>Bacteria</taxon>
        <taxon>Bacillati</taxon>
        <taxon>Actinomycetota</taxon>
        <taxon>Actinomycetes</taxon>
        <taxon>Kitasatosporales</taxon>
        <taxon>Streptomycetaceae</taxon>
        <taxon>Streptomyces</taxon>
    </lineage>
</organism>
<name>A0A918KJX6_9ACTN</name>